<protein>
    <submittedName>
        <fullName evidence="1">Uncharacterized protein</fullName>
    </submittedName>
</protein>
<organism evidence="1 2">
    <name type="scientific">Aspergillus brunneoviolaceus CBS 621.78</name>
    <dbReference type="NCBI Taxonomy" id="1450534"/>
    <lineage>
        <taxon>Eukaryota</taxon>
        <taxon>Fungi</taxon>
        <taxon>Dikarya</taxon>
        <taxon>Ascomycota</taxon>
        <taxon>Pezizomycotina</taxon>
        <taxon>Eurotiomycetes</taxon>
        <taxon>Eurotiomycetidae</taxon>
        <taxon>Eurotiales</taxon>
        <taxon>Aspergillaceae</taxon>
        <taxon>Aspergillus</taxon>
        <taxon>Aspergillus subgen. Circumdati</taxon>
    </lineage>
</organism>
<evidence type="ECO:0000313" key="1">
    <source>
        <dbReference type="EMBL" id="RAH47952.1"/>
    </source>
</evidence>
<reference evidence="1" key="1">
    <citation type="submission" date="2018-02" db="EMBL/GenBank/DDBJ databases">
        <title>The genomes of Aspergillus section Nigri reveals drivers in fungal speciation.</title>
        <authorList>
            <consortium name="DOE Joint Genome Institute"/>
            <person name="Vesth T.C."/>
            <person name="Nybo J."/>
            <person name="Theobald S."/>
            <person name="Brandl J."/>
            <person name="Frisvad J.C."/>
            <person name="Nielsen K.F."/>
            <person name="Lyhne E.K."/>
            <person name="Kogle M.E."/>
            <person name="Kuo A."/>
            <person name="Riley R."/>
            <person name="Clum A."/>
            <person name="Nolan M."/>
            <person name="Lipzen A."/>
            <person name="Salamov A."/>
            <person name="Henrissat B."/>
            <person name="Wiebenga A."/>
            <person name="De vries R.P."/>
            <person name="Grigoriev I.V."/>
            <person name="Mortensen U.H."/>
            <person name="Andersen M.R."/>
            <person name="Baker S.E."/>
        </authorList>
    </citation>
    <scope>NUCLEOTIDE SEQUENCE</scope>
    <source>
        <strain evidence="1">CBS 621.78</strain>
    </source>
</reference>
<sequence length="449" mass="53299">MPPSPFGQLGVLPLELRLETYERLFWKPTPSVSILCCSRAICEEITGRLYDTLDIELTPSWHSSRLEIRCKALRLHWEIPYSTPAIRDRFSRLPYHKTNLQIHIYAPDPHDPGQIILLWNNIRNFTSFLEAATIKSITIDLKEHKGSDWQDAGRAVESIPYPGTRQPDHNVVFLPFCRLCNVKSLRLVPSSRRMDRAIDWGFINYGRDFILNNGYETYNDGPLSRDPHYRDVVRLFDDLDGTIRDMQFFLNTQLDLLPGYTAAQLRLCRAHCWRPVLFPQDPVYRDFFATLRNCPRAIKLHDPGLEKFCIRDWHHWNICHEADWQSPKWPWDEWRRRYPRGMPPLSPETVLGYWQAIPSSPGHGWKNRGDIERNGEYHFWMWSYLHRNWGQQSIMRFRFFEREWCTDCRHMGFQSGCEKGCERLSRFDFREAWEDSDDEGDYSDPELVL</sequence>
<evidence type="ECO:0000313" key="2">
    <source>
        <dbReference type="Proteomes" id="UP000249057"/>
    </source>
</evidence>
<name>A0ACD1GFE2_9EURO</name>
<proteinExistence type="predicted"/>
<accession>A0ACD1GFE2</accession>
<keyword evidence="2" id="KW-1185">Reference proteome</keyword>
<dbReference type="EMBL" id="KZ825327">
    <property type="protein sequence ID" value="RAH47952.1"/>
    <property type="molecule type" value="Genomic_DNA"/>
</dbReference>
<dbReference type="Proteomes" id="UP000249057">
    <property type="component" value="Unassembled WGS sequence"/>
</dbReference>
<gene>
    <name evidence="1" type="ORF">BO95DRAFT_491698</name>
</gene>